<evidence type="ECO:0000256" key="2">
    <source>
        <dbReference type="SAM" id="Phobius"/>
    </source>
</evidence>
<keyword evidence="2" id="KW-0472">Membrane</keyword>
<evidence type="ECO:0000313" key="6">
    <source>
        <dbReference type="Proteomes" id="UP000324585"/>
    </source>
</evidence>
<reference evidence="6" key="1">
    <citation type="journal article" date="2019" name="Nat. Commun.">
        <title>Expansion of phycobilisome linker gene families in mesophilic red algae.</title>
        <authorList>
            <person name="Lee J."/>
            <person name="Kim D."/>
            <person name="Bhattacharya D."/>
            <person name="Yoon H.S."/>
        </authorList>
    </citation>
    <scope>NUCLEOTIDE SEQUENCE [LARGE SCALE GENOMIC DNA]</scope>
    <source>
        <strain evidence="6">CCMP 1328</strain>
    </source>
</reference>
<dbReference type="InterPro" id="IPR001841">
    <property type="entry name" value="Znf_RING"/>
</dbReference>
<dbReference type="SUPFAM" id="SSF57850">
    <property type="entry name" value="RING/U-box"/>
    <property type="match status" value="1"/>
</dbReference>
<evidence type="ECO:0000256" key="1">
    <source>
        <dbReference type="PROSITE-ProRule" id="PRU00175"/>
    </source>
</evidence>
<keyword evidence="1" id="KW-0479">Metal-binding</keyword>
<dbReference type="OrthoDB" id="8062037at2759"/>
<dbReference type="CDD" id="cd16448">
    <property type="entry name" value="RING-H2"/>
    <property type="match status" value="1"/>
</dbReference>
<evidence type="ECO:0000259" key="3">
    <source>
        <dbReference type="PROSITE" id="PS50089"/>
    </source>
</evidence>
<keyword evidence="2" id="KW-0812">Transmembrane</keyword>
<dbReference type="Gene3D" id="3.30.40.10">
    <property type="entry name" value="Zinc/RING finger domain, C3HC4 (zinc finger)"/>
    <property type="match status" value="1"/>
</dbReference>
<keyword evidence="2" id="KW-1133">Transmembrane helix</keyword>
<dbReference type="PANTHER" id="PTHR45676:SF41">
    <property type="entry name" value="RING-H2 FINGER PROTEIN ATL66"/>
    <property type="match status" value="1"/>
</dbReference>
<evidence type="ECO:0000313" key="4">
    <source>
        <dbReference type="EMBL" id="KAA8493892.1"/>
    </source>
</evidence>
<feature type="domain" description="RING-type" evidence="3">
    <location>
        <begin position="265"/>
        <end position="313"/>
    </location>
</feature>
<dbReference type="InterPro" id="IPR013083">
    <property type="entry name" value="Znf_RING/FYVE/PHD"/>
</dbReference>
<dbReference type="Proteomes" id="UP000324585">
    <property type="component" value="Unassembled WGS sequence"/>
</dbReference>
<gene>
    <name evidence="4" type="ORF">FVE85_3867</name>
    <name evidence="5" type="ORF">FVE85_6999</name>
</gene>
<protein>
    <recommendedName>
        <fullName evidence="3">RING-type domain-containing protein</fullName>
    </recommendedName>
</protein>
<dbReference type="SMART" id="SM00184">
    <property type="entry name" value="RING"/>
    <property type="match status" value="1"/>
</dbReference>
<dbReference type="Pfam" id="PF13639">
    <property type="entry name" value="zf-RING_2"/>
    <property type="match status" value="1"/>
</dbReference>
<proteinExistence type="predicted"/>
<organism evidence="5 6">
    <name type="scientific">Porphyridium purpureum</name>
    <name type="common">Red alga</name>
    <name type="synonym">Porphyridium cruentum</name>
    <dbReference type="NCBI Taxonomy" id="35688"/>
    <lineage>
        <taxon>Eukaryota</taxon>
        <taxon>Rhodophyta</taxon>
        <taxon>Bangiophyceae</taxon>
        <taxon>Porphyridiales</taxon>
        <taxon>Porphyridiaceae</taxon>
        <taxon>Porphyridium</taxon>
    </lineage>
</organism>
<feature type="transmembrane region" description="Helical" evidence="2">
    <location>
        <begin position="173"/>
        <end position="194"/>
    </location>
</feature>
<comment type="caution">
    <text evidence="5">The sequence shown here is derived from an EMBL/GenBank/DDBJ whole genome shotgun (WGS) entry which is preliminary data.</text>
</comment>
<keyword evidence="1" id="KW-0862">Zinc</keyword>
<dbReference type="PROSITE" id="PS50089">
    <property type="entry name" value="ZF_RING_2"/>
    <property type="match status" value="1"/>
</dbReference>
<accession>A0A5J4Z8U6</accession>
<feature type="transmembrane region" description="Helical" evidence="2">
    <location>
        <begin position="56"/>
        <end position="74"/>
    </location>
</feature>
<dbReference type="GO" id="GO:0008270">
    <property type="term" value="F:zinc ion binding"/>
    <property type="evidence" value="ECO:0007669"/>
    <property type="project" value="UniProtKB-KW"/>
</dbReference>
<evidence type="ECO:0000313" key="5">
    <source>
        <dbReference type="EMBL" id="KAA8499414.1"/>
    </source>
</evidence>
<keyword evidence="1" id="KW-0863">Zinc-finger</keyword>
<keyword evidence="6" id="KW-1185">Reference proteome</keyword>
<reference evidence="5" key="2">
    <citation type="submission" date="2019-09" db="EMBL/GenBank/DDBJ databases">
        <title>Expansion of phycobilisome linker gene families in mesophilic red algae.</title>
        <authorList>
            <person name="Lee J."/>
        </authorList>
    </citation>
    <scope>NUCLEOTIDE SEQUENCE [LARGE SCALE GENOMIC DNA]</scope>
    <source>
        <strain evidence="5">CCMP 1328</strain>
        <tissue evidence="5">Unicellular</tissue>
    </source>
</reference>
<sequence>MVRMVERMHGVVVAAPVGEMCVLRRRTGEGGVTRARRGSSAADMRRRRRRRQQQQQLLVVGLVVAVVAVMVGNANAVSEEACSAAGDHVQRCEAQVCERLTGARALEMDAEAANPGAKVNLQQEPVCTIPAKVECQWKDSAATDWRHFDVSDRHAFCRKPPRAPCAYDRKVRAYILSAALVLSLLLFFLCLIAFDYSIGLSASNNRPIAYLRSVQEAGLSGDTNAASPTKQLVRAKVWTPVTWSYLASHVKTDSGKHVLNIDDTCTICLEPLIALAPHTEARSCAQLECLHIFHAPCLSGWLENRGNSCPLCRKSFR</sequence>
<dbReference type="EMBL" id="VRMN01000005">
    <property type="protein sequence ID" value="KAA8493892.1"/>
    <property type="molecule type" value="Genomic_DNA"/>
</dbReference>
<dbReference type="PANTHER" id="PTHR45676">
    <property type="entry name" value="RING-H2 FINGER PROTEIN ATL51-RELATED"/>
    <property type="match status" value="1"/>
</dbReference>
<name>A0A5J4Z8U6_PORPP</name>
<dbReference type="EMBL" id="VRMN01000001">
    <property type="protein sequence ID" value="KAA8499414.1"/>
    <property type="molecule type" value="Genomic_DNA"/>
</dbReference>
<dbReference type="AlphaFoldDB" id="A0A5J4Z8U6"/>